<reference evidence="7 8" key="1">
    <citation type="submission" date="2024-02" db="EMBL/GenBank/DDBJ databases">
        <authorList>
            <person name="Chen Y."/>
            <person name="Shah S."/>
            <person name="Dougan E. K."/>
            <person name="Thang M."/>
            <person name="Chan C."/>
        </authorList>
    </citation>
    <scope>NUCLEOTIDE SEQUENCE [LARGE SCALE GENOMIC DNA]</scope>
</reference>
<comment type="caution">
    <text evidence="7">The sequence shown here is derived from an EMBL/GenBank/DDBJ whole genome shotgun (WGS) entry which is preliminary data.</text>
</comment>
<keyword evidence="2" id="KW-0645">Protease</keyword>
<protein>
    <submittedName>
        <fullName evidence="7">Uncharacterized protein</fullName>
    </submittedName>
</protein>
<accession>A0ABP0QE51</accession>
<dbReference type="InterPro" id="IPR011009">
    <property type="entry name" value="Kinase-like_dom_sf"/>
</dbReference>
<keyword evidence="8" id="KW-1185">Reference proteome</keyword>
<dbReference type="SUPFAM" id="SSF53474">
    <property type="entry name" value="alpha/beta-Hydrolases"/>
    <property type="match status" value="1"/>
</dbReference>
<feature type="compositionally biased region" description="Basic and acidic residues" evidence="6">
    <location>
        <begin position="12"/>
        <end position="30"/>
    </location>
</feature>
<dbReference type="PANTHER" id="PTHR11010">
    <property type="entry name" value="PROTEASE S28 PRO-X CARBOXYPEPTIDASE-RELATED"/>
    <property type="match status" value="1"/>
</dbReference>
<evidence type="ECO:0000256" key="5">
    <source>
        <dbReference type="ARBA" id="ARBA00023180"/>
    </source>
</evidence>
<dbReference type="Proteomes" id="UP001642484">
    <property type="component" value="Unassembled WGS sequence"/>
</dbReference>
<dbReference type="Pfam" id="PF05577">
    <property type="entry name" value="Peptidase_S28"/>
    <property type="match status" value="1"/>
</dbReference>
<name>A0ABP0QE51_9DINO</name>
<comment type="similarity">
    <text evidence="1">Belongs to the peptidase S28 family.</text>
</comment>
<evidence type="ECO:0000256" key="2">
    <source>
        <dbReference type="ARBA" id="ARBA00022670"/>
    </source>
</evidence>
<feature type="compositionally biased region" description="Basic residues" evidence="6">
    <location>
        <begin position="31"/>
        <end position="43"/>
    </location>
</feature>
<keyword evidence="4" id="KW-0378">Hydrolase</keyword>
<sequence length="653" mass="73523">MAPRSNRRRGRDGHCGRDDRGRDRRDDRREARRSRSSRRRDRRRSPTTEPRKRRRRSPETEYSSSSGSASSSGSGAKKKSADSDKDEIVHFSWSKGQKMGDKKEYSRYQVQKLLGDGTFGRVLLCHDSKQDQEVAVKVIRDVRRIPNPYVESFSQKLDHFNYEDHRQFTQRYFVYNASFRPGGPLFFYTGNEGPLESFYYNTGLPFDWAPSFNALIVFGEHRYYGKTLPFGDASFDKENLGFLSISQALADYAMLVRHVQATYDISAVVALGGSYGGMLSAWARIKYPNVFDMALAASAPIPQGVNLIEDKSTFYRIVTDSARKAHAKCPGAVRSAFSEIIQKASSMEGLKQISDTFQLCKGMNASELDHFLQYVRNAWTEMAMCNYPYPSSFLAPLPAWPMAAACEKVLNATQPIQGLADAVSLLYHQPNQTCFDMYTIFVECADQTGCGTGPASRAWDYQMCTEIFYEQNTNNVSDMFPPRNWTMEKLNRYCSKHYGVKPDPVLNRLQLGGINMTRSASKIIFSNGLLDPWHGGGYLNDQGPTLPAVVIKLGAHHLDLREANPEDPQSVLTARQEEKRLIGLWLSESQGLCDGQSRQSQNGSDAPFSPVMMACMAAFASGVALASTANHCKRRFYSREKDAQMMEALRRSV</sequence>
<keyword evidence="3" id="KW-0732">Signal</keyword>
<evidence type="ECO:0000313" key="8">
    <source>
        <dbReference type="Proteomes" id="UP001642484"/>
    </source>
</evidence>
<dbReference type="InterPro" id="IPR008758">
    <property type="entry name" value="Peptidase_S28"/>
</dbReference>
<dbReference type="PANTHER" id="PTHR11010:SF107">
    <property type="entry name" value="DIPEPTIDYL PEPTIDASE 2"/>
    <property type="match status" value="1"/>
</dbReference>
<evidence type="ECO:0000313" key="7">
    <source>
        <dbReference type="EMBL" id="CAK9086150.1"/>
    </source>
</evidence>
<evidence type="ECO:0000256" key="3">
    <source>
        <dbReference type="ARBA" id="ARBA00022729"/>
    </source>
</evidence>
<proteinExistence type="inferred from homology"/>
<dbReference type="SUPFAM" id="SSF56112">
    <property type="entry name" value="Protein kinase-like (PK-like)"/>
    <property type="match status" value="1"/>
</dbReference>
<gene>
    <name evidence="7" type="ORF">CCMP2556_LOCUS41771</name>
</gene>
<evidence type="ECO:0000256" key="4">
    <source>
        <dbReference type="ARBA" id="ARBA00022801"/>
    </source>
</evidence>
<dbReference type="Gene3D" id="3.40.50.1820">
    <property type="entry name" value="alpha/beta hydrolase"/>
    <property type="match status" value="1"/>
</dbReference>
<evidence type="ECO:0000256" key="1">
    <source>
        <dbReference type="ARBA" id="ARBA00011079"/>
    </source>
</evidence>
<organism evidence="7 8">
    <name type="scientific">Durusdinium trenchii</name>
    <dbReference type="NCBI Taxonomy" id="1381693"/>
    <lineage>
        <taxon>Eukaryota</taxon>
        <taxon>Sar</taxon>
        <taxon>Alveolata</taxon>
        <taxon>Dinophyceae</taxon>
        <taxon>Suessiales</taxon>
        <taxon>Symbiodiniaceae</taxon>
        <taxon>Durusdinium</taxon>
    </lineage>
</organism>
<dbReference type="EMBL" id="CAXAMN010024373">
    <property type="protein sequence ID" value="CAK9086150.1"/>
    <property type="molecule type" value="Genomic_DNA"/>
</dbReference>
<feature type="region of interest" description="Disordered" evidence="6">
    <location>
        <begin position="1"/>
        <end position="85"/>
    </location>
</feature>
<dbReference type="InterPro" id="IPR042269">
    <property type="entry name" value="Ser_carbopepase_S28_SKS"/>
</dbReference>
<feature type="compositionally biased region" description="Low complexity" evidence="6">
    <location>
        <begin position="63"/>
        <end position="75"/>
    </location>
</feature>
<dbReference type="Gene3D" id="3.30.200.20">
    <property type="entry name" value="Phosphorylase Kinase, domain 1"/>
    <property type="match status" value="1"/>
</dbReference>
<keyword evidence="5" id="KW-0325">Glycoprotein</keyword>
<dbReference type="InterPro" id="IPR029058">
    <property type="entry name" value="AB_hydrolase_fold"/>
</dbReference>
<feature type="compositionally biased region" description="Basic residues" evidence="6">
    <location>
        <begin position="1"/>
        <end position="11"/>
    </location>
</feature>
<dbReference type="Gene3D" id="1.20.120.980">
    <property type="entry name" value="Serine carboxypeptidase S28, SKS domain"/>
    <property type="match status" value="1"/>
</dbReference>
<evidence type="ECO:0000256" key="6">
    <source>
        <dbReference type="SAM" id="MobiDB-lite"/>
    </source>
</evidence>